<dbReference type="AlphaFoldDB" id="A0A6H2C2Z5"/>
<accession>A0A6H2C2Z5</accession>
<gene>
    <name evidence="1" type="ORF">HGD76_18245</name>
</gene>
<organism evidence="1 2">
    <name type="scientific">Dolichospermum flos-aquae CCAP 1403/13F</name>
    <dbReference type="NCBI Taxonomy" id="315271"/>
    <lineage>
        <taxon>Bacteria</taxon>
        <taxon>Bacillati</taxon>
        <taxon>Cyanobacteriota</taxon>
        <taxon>Cyanophyceae</taxon>
        <taxon>Nostocales</taxon>
        <taxon>Aphanizomenonaceae</taxon>
        <taxon>Dolichospermum</taxon>
    </lineage>
</organism>
<reference evidence="1 2" key="2">
    <citation type="submission" date="2020-04" db="EMBL/GenBank/DDBJ databases">
        <authorList>
            <person name="Fomenkov A."/>
            <person name="Anton B.P."/>
            <person name="Roberts R.J."/>
        </authorList>
    </citation>
    <scope>NUCLEOTIDE SEQUENCE [LARGE SCALE GENOMIC DNA]</scope>
    <source>
        <strain evidence="1 2">CCAP 1403/13f</strain>
    </source>
</reference>
<dbReference type="Proteomes" id="UP000502433">
    <property type="component" value="Chromosome"/>
</dbReference>
<name>A0A6H2C2Z5_DOLFA</name>
<sequence length="60" mass="7125">MRFEKNNKLGAKKILKAELDAQPICFKGRKGQREKIKTVPDWPQRLRDFVDQLIEDLDKQ</sequence>
<evidence type="ECO:0000313" key="1">
    <source>
        <dbReference type="EMBL" id="QJB45813.1"/>
    </source>
</evidence>
<protein>
    <submittedName>
        <fullName evidence="1">Uncharacterized protein</fullName>
    </submittedName>
</protein>
<reference evidence="1 2" key="1">
    <citation type="submission" date="2020-04" db="EMBL/GenBank/DDBJ databases">
        <title>Genome-Wide Identification of 5-Methylcytosine Sites in Bacterial Genomes By High-Throughput Sequencing of MspJI Restriction Fragments.</title>
        <authorList>
            <person name="Wu V."/>
        </authorList>
    </citation>
    <scope>NUCLEOTIDE SEQUENCE [LARGE SCALE GENOMIC DNA]</scope>
    <source>
        <strain evidence="1 2">CCAP 1403/13f</strain>
    </source>
</reference>
<evidence type="ECO:0000313" key="2">
    <source>
        <dbReference type="Proteomes" id="UP000502433"/>
    </source>
</evidence>
<dbReference type="RefSeq" id="WP_027401740.1">
    <property type="nucleotide sequence ID" value="NZ_CP051206.1"/>
</dbReference>
<dbReference type="KEGG" id="dfs:HGD76_18245"/>
<dbReference type="EMBL" id="CP051206">
    <property type="protein sequence ID" value="QJB45813.1"/>
    <property type="molecule type" value="Genomic_DNA"/>
</dbReference>
<proteinExistence type="predicted"/>